<dbReference type="Gene3D" id="3.90.180.10">
    <property type="entry name" value="Medium-chain alcohol dehydrogenases, catalytic domain"/>
    <property type="match status" value="1"/>
</dbReference>
<keyword evidence="1" id="KW-0560">Oxidoreductase</keyword>
<proteinExistence type="predicted"/>
<dbReference type="InterPro" id="IPR002364">
    <property type="entry name" value="Quin_OxRdtase/zeta-crystal_CS"/>
</dbReference>
<dbReference type="InterPro" id="IPR011032">
    <property type="entry name" value="GroES-like_sf"/>
</dbReference>
<keyword evidence="4" id="KW-1185">Reference proteome</keyword>
<dbReference type="OrthoDB" id="3509362at2759"/>
<dbReference type="PROSITE" id="PS01162">
    <property type="entry name" value="QOR_ZETA_CRYSTAL"/>
    <property type="match status" value="1"/>
</dbReference>
<organism evidence="3 4">
    <name type="scientific">Stachybotrys elegans</name>
    <dbReference type="NCBI Taxonomy" id="80388"/>
    <lineage>
        <taxon>Eukaryota</taxon>
        <taxon>Fungi</taxon>
        <taxon>Dikarya</taxon>
        <taxon>Ascomycota</taxon>
        <taxon>Pezizomycotina</taxon>
        <taxon>Sordariomycetes</taxon>
        <taxon>Hypocreomycetidae</taxon>
        <taxon>Hypocreales</taxon>
        <taxon>Stachybotryaceae</taxon>
        <taxon>Stachybotrys</taxon>
    </lineage>
</organism>
<dbReference type="CDD" id="cd08267">
    <property type="entry name" value="MDR1"/>
    <property type="match status" value="1"/>
</dbReference>
<dbReference type="SMART" id="SM00829">
    <property type="entry name" value="PKS_ER"/>
    <property type="match status" value="1"/>
</dbReference>
<comment type="caution">
    <text evidence="3">The sequence shown here is derived from an EMBL/GenBank/DDBJ whole genome shotgun (WGS) entry which is preliminary data.</text>
</comment>
<dbReference type="SUPFAM" id="SSF51735">
    <property type="entry name" value="NAD(P)-binding Rossmann-fold domains"/>
    <property type="match status" value="1"/>
</dbReference>
<dbReference type="PANTHER" id="PTHR11695:SF294">
    <property type="entry name" value="RETICULON-4-INTERACTING PROTEIN 1, MITOCHONDRIAL"/>
    <property type="match status" value="1"/>
</dbReference>
<dbReference type="Pfam" id="PF13602">
    <property type="entry name" value="ADH_zinc_N_2"/>
    <property type="match status" value="1"/>
</dbReference>
<accession>A0A8K0WKY4</accession>
<dbReference type="InterPro" id="IPR036291">
    <property type="entry name" value="NAD(P)-bd_dom_sf"/>
</dbReference>
<reference evidence="3" key="1">
    <citation type="journal article" date="2021" name="Nat. Commun.">
        <title>Genetic determinants of endophytism in the Arabidopsis root mycobiome.</title>
        <authorList>
            <person name="Mesny F."/>
            <person name="Miyauchi S."/>
            <person name="Thiergart T."/>
            <person name="Pickel B."/>
            <person name="Atanasova L."/>
            <person name="Karlsson M."/>
            <person name="Huettel B."/>
            <person name="Barry K.W."/>
            <person name="Haridas S."/>
            <person name="Chen C."/>
            <person name="Bauer D."/>
            <person name="Andreopoulos W."/>
            <person name="Pangilinan J."/>
            <person name="LaButti K."/>
            <person name="Riley R."/>
            <person name="Lipzen A."/>
            <person name="Clum A."/>
            <person name="Drula E."/>
            <person name="Henrissat B."/>
            <person name="Kohler A."/>
            <person name="Grigoriev I.V."/>
            <person name="Martin F.M."/>
            <person name="Hacquard S."/>
        </authorList>
    </citation>
    <scope>NUCLEOTIDE SEQUENCE</scope>
    <source>
        <strain evidence="3">MPI-CAGE-CH-0235</strain>
    </source>
</reference>
<dbReference type="Proteomes" id="UP000813444">
    <property type="component" value="Unassembled WGS sequence"/>
</dbReference>
<dbReference type="EMBL" id="JAGPNK010000021">
    <property type="protein sequence ID" value="KAH7304667.1"/>
    <property type="molecule type" value="Genomic_DNA"/>
</dbReference>
<dbReference type="InterPro" id="IPR013154">
    <property type="entry name" value="ADH-like_N"/>
</dbReference>
<evidence type="ECO:0000313" key="3">
    <source>
        <dbReference type="EMBL" id="KAH7304667.1"/>
    </source>
</evidence>
<evidence type="ECO:0000313" key="4">
    <source>
        <dbReference type="Proteomes" id="UP000813444"/>
    </source>
</evidence>
<dbReference type="InterPro" id="IPR020843">
    <property type="entry name" value="ER"/>
</dbReference>
<dbReference type="GO" id="GO:0008270">
    <property type="term" value="F:zinc ion binding"/>
    <property type="evidence" value="ECO:0007669"/>
    <property type="project" value="InterPro"/>
</dbReference>
<dbReference type="SUPFAM" id="SSF50129">
    <property type="entry name" value="GroES-like"/>
    <property type="match status" value="1"/>
</dbReference>
<protein>
    <recommendedName>
        <fullName evidence="2">Enoyl reductase (ER) domain-containing protein</fullName>
    </recommendedName>
</protein>
<name>A0A8K0WKY4_9HYPO</name>
<evidence type="ECO:0000256" key="1">
    <source>
        <dbReference type="ARBA" id="ARBA00023002"/>
    </source>
</evidence>
<gene>
    <name evidence="3" type="ORF">B0I35DRAFT_484234</name>
</gene>
<dbReference type="PANTHER" id="PTHR11695">
    <property type="entry name" value="ALCOHOL DEHYDROGENASE RELATED"/>
    <property type="match status" value="1"/>
</dbReference>
<dbReference type="GO" id="GO:0005739">
    <property type="term" value="C:mitochondrion"/>
    <property type="evidence" value="ECO:0007669"/>
    <property type="project" value="TreeGrafter"/>
</dbReference>
<evidence type="ECO:0000259" key="2">
    <source>
        <dbReference type="SMART" id="SM00829"/>
    </source>
</evidence>
<dbReference type="AlphaFoldDB" id="A0A8K0WKY4"/>
<dbReference type="GO" id="GO:0016491">
    <property type="term" value="F:oxidoreductase activity"/>
    <property type="evidence" value="ECO:0007669"/>
    <property type="project" value="UniProtKB-KW"/>
</dbReference>
<dbReference type="Pfam" id="PF08240">
    <property type="entry name" value="ADH_N"/>
    <property type="match status" value="1"/>
</dbReference>
<sequence>MAANATTMKAWIAVQSGRPRDILQLNTTMPLPAMPGPGQIMVQVSYAALNPGDIKMMAHKIPFKGSTIPGMDFVGKVVQMGPSIASSPSALEVGSTVAGTTSMMNVWRGIGILAEYVVIPANLVVEKPEGLDEHLAAGLFGVVGQTSFVLTRTANLRKGDKALINGASGGVGSILTQALRAMGVRVTAVSSAKNEGLVRRLGAEEFVDYQACTSLPDYLSSICAGPNGRAFDAIFDCVGNDELFYRSPTYLQVRGKFLSIEAGPFGIFKLMNWPLVLGGTPRTYQSVFSRPSGDHAEEVLAWFNKGWIKEVPVDSIFEMEDAIQAFEKLATQRAAGKIIIRVVKE</sequence>
<dbReference type="InterPro" id="IPR050700">
    <property type="entry name" value="YIM1/Zinc_Alcohol_DH_Fams"/>
</dbReference>
<feature type="domain" description="Enoyl reductase (ER)" evidence="2">
    <location>
        <begin position="20"/>
        <end position="340"/>
    </location>
</feature>
<dbReference type="Gene3D" id="3.40.50.720">
    <property type="entry name" value="NAD(P)-binding Rossmann-like Domain"/>
    <property type="match status" value="1"/>
</dbReference>